<reference evidence="1" key="1">
    <citation type="submission" date="2021-01" db="EMBL/GenBank/DDBJ databases">
        <title>Whole genome shotgun sequence of Rugosimonospora africana NBRC 104875.</title>
        <authorList>
            <person name="Komaki H."/>
            <person name="Tamura T."/>
        </authorList>
    </citation>
    <scope>NUCLEOTIDE SEQUENCE</scope>
    <source>
        <strain evidence="1">NBRC 104875</strain>
    </source>
</reference>
<organism evidence="1 2">
    <name type="scientific">Rugosimonospora africana</name>
    <dbReference type="NCBI Taxonomy" id="556532"/>
    <lineage>
        <taxon>Bacteria</taxon>
        <taxon>Bacillati</taxon>
        <taxon>Actinomycetota</taxon>
        <taxon>Actinomycetes</taxon>
        <taxon>Micromonosporales</taxon>
        <taxon>Micromonosporaceae</taxon>
        <taxon>Rugosimonospora</taxon>
    </lineage>
</organism>
<gene>
    <name evidence="1" type="ORF">Raf01_42850</name>
</gene>
<dbReference type="EMBL" id="BONZ01000039">
    <property type="protein sequence ID" value="GIH16113.1"/>
    <property type="molecule type" value="Genomic_DNA"/>
</dbReference>
<protein>
    <submittedName>
        <fullName evidence="1">Uncharacterized protein</fullName>
    </submittedName>
</protein>
<comment type="caution">
    <text evidence="1">The sequence shown here is derived from an EMBL/GenBank/DDBJ whole genome shotgun (WGS) entry which is preliminary data.</text>
</comment>
<dbReference type="AlphaFoldDB" id="A0A8J3QSM7"/>
<name>A0A8J3QSM7_9ACTN</name>
<sequence length="206" mass="22569">MTGMSIRRQWRGIASGMLAVAVLLGGWAGVRWWRDKPPYGPEAVAAHAIVQMVGNDSVWPVLTGWGVRRESFNVPYLDPGWQLVAGQVRYTMPRSARNAGQYWILVEDMRSRYLARSIWGTGPDPGKVWQGWDGAVSAGVSGYPWLSDYRSTDSGGVSVPTDAPGPVEFVAMIPPSIGPIAVSDLTVSLVFLGKNRHVYWAQRLLG</sequence>
<accession>A0A8J3QSM7</accession>
<evidence type="ECO:0000313" key="1">
    <source>
        <dbReference type="EMBL" id="GIH16113.1"/>
    </source>
</evidence>
<proteinExistence type="predicted"/>
<dbReference type="Proteomes" id="UP000642748">
    <property type="component" value="Unassembled WGS sequence"/>
</dbReference>
<keyword evidence="2" id="KW-1185">Reference proteome</keyword>
<evidence type="ECO:0000313" key="2">
    <source>
        <dbReference type="Proteomes" id="UP000642748"/>
    </source>
</evidence>